<protein>
    <submittedName>
        <fullName evidence="1">Uncharacterized protein</fullName>
    </submittedName>
</protein>
<evidence type="ECO:0000313" key="2">
    <source>
        <dbReference type="Proteomes" id="UP000275076"/>
    </source>
</evidence>
<dbReference type="RefSeq" id="WP_125554480.1">
    <property type="nucleotide sequence ID" value="NZ_RBVX01000002.1"/>
</dbReference>
<proteinExistence type="predicted"/>
<reference evidence="1 2" key="1">
    <citation type="submission" date="2018-10" db="EMBL/GenBank/DDBJ databases">
        <title>Draft genome sequence of Bacillus salarius IM0101, isolated from a hypersaline soil in Inner Mongolia, China.</title>
        <authorList>
            <person name="Yamprayoonswat W."/>
            <person name="Boonvisut S."/>
            <person name="Jumpathong W."/>
            <person name="Sittihan S."/>
            <person name="Ruangsuj P."/>
            <person name="Wanthongcharoen S."/>
            <person name="Thongpramul N."/>
            <person name="Pimmason S."/>
            <person name="Yu B."/>
            <person name="Yasawong M."/>
        </authorList>
    </citation>
    <scope>NUCLEOTIDE SEQUENCE [LARGE SCALE GENOMIC DNA]</scope>
    <source>
        <strain evidence="1 2">IM0101</strain>
    </source>
</reference>
<keyword evidence="2" id="KW-1185">Reference proteome</keyword>
<name>A0A3R9RGH3_9BACI</name>
<accession>A0A3R9RGH3</accession>
<dbReference type="AlphaFoldDB" id="A0A3R9RGH3"/>
<comment type="caution">
    <text evidence="1">The sequence shown here is derived from an EMBL/GenBank/DDBJ whole genome shotgun (WGS) entry which is preliminary data.</text>
</comment>
<gene>
    <name evidence="1" type="ORF">D7Z54_03575</name>
</gene>
<evidence type="ECO:0000313" key="1">
    <source>
        <dbReference type="EMBL" id="RSL34921.1"/>
    </source>
</evidence>
<dbReference type="OrthoDB" id="9787585at2"/>
<dbReference type="Proteomes" id="UP000275076">
    <property type="component" value="Unassembled WGS sequence"/>
</dbReference>
<sequence length="66" mass="7473">MTDHGQAEFEREKQHLEDTKQYLEDVLAKAANDQDAFQGNIKHAMEELDHLDSSLSYVNILANANA</sequence>
<organism evidence="1 2">
    <name type="scientific">Salibacterium salarium</name>
    <dbReference type="NCBI Taxonomy" id="284579"/>
    <lineage>
        <taxon>Bacteria</taxon>
        <taxon>Bacillati</taxon>
        <taxon>Bacillota</taxon>
        <taxon>Bacilli</taxon>
        <taxon>Bacillales</taxon>
        <taxon>Bacillaceae</taxon>
    </lineage>
</organism>
<dbReference type="EMBL" id="RBVX01000002">
    <property type="protein sequence ID" value="RSL34921.1"/>
    <property type="molecule type" value="Genomic_DNA"/>
</dbReference>